<name>A0AAD6YM51_9AGAR</name>
<comment type="caution">
    <text evidence="1">The sequence shown here is derived from an EMBL/GenBank/DDBJ whole genome shotgun (WGS) entry which is preliminary data.</text>
</comment>
<keyword evidence="2" id="KW-1185">Reference proteome</keyword>
<evidence type="ECO:0000313" key="2">
    <source>
        <dbReference type="Proteomes" id="UP001219525"/>
    </source>
</evidence>
<reference evidence="1" key="1">
    <citation type="submission" date="2023-03" db="EMBL/GenBank/DDBJ databases">
        <title>Massive genome expansion in bonnet fungi (Mycena s.s.) driven by repeated elements and novel gene families across ecological guilds.</title>
        <authorList>
            <consortium name="Lawrence Berkeley National Laboratory"/>
            <person name="Harder C.B."/>
            <person name="Miyauchi S."/>
            <person name="Viragh M."/>
            <person name="Kuo A."/>
            <person name="Thoen E."/>
            <person name="Andreopoulos B."/>
            <person name="Lu D."/>
            <person name="Skrede I."/>
            <person name="Drula E."/>
            <person name="Henrissat B."/>
            <person name="Morin E."/>
            <person name="Kohler A."/>
            <person name="Barry K."/>
            <person name="LaButti K."/>
            <person name="Morin E."/>
            <person name="Salamov A."/>
            <person name="Lipzen A."/>
            <person name="Mereny Z."/>
            <person name="Hegedus B."/>
            <person name="Baldrian P."/>
            <person name="Stursova M."/>
            <person name="Weitz H."/>
            <person name="Taylor A."/>
            <person name="Grigoriev I.V."/>
            <person name="Nagy L.G."/>
            <person name="Martin F."/>
            <person name="Kauserud H."/>
        </authorList>
    </citation>
    <scope>NUCLEOTIDE SEQUENCE</scope>
    <source>
        <strain evidence="1">9144</strain>
    </source>
</reference>
<dbReference type="AlphaFoldDB" id="A0AAD6YM51"/>
<organism evidence="1 2">
    <name type="scientific">Mycena pura</name>
    <dbReference type="NCBI Taxonomy" id="153505"/>
    <lineage>
        <taxon>Eukaryota</taxon>
        <taxon>Fungi</taxon>
        <taxon>Dikarya</taxon>
        <taxon>Basidiomycota</taxon>
        <taxon>Agaricomycotina</taxon>
        <taxon>Agaricomycetes</taxon>
        <taxon>Agaricomycetidae</taxon>
        <taxon>Agaricales</taxon>
        <taxon>Marasmiineae</taxon>
        <taxon>Mycenaceae</taxon>
        <taxon>Mycena</taxon>
    </lineage>
</organism>
<gene>
    <name evidence="1" type="ORF">GGX14DRAFT_387601</name>
</gene>
<proteinExistence type="predicted"/>
<evidence type="ECO:0000313" key="1">
    <source>
        <dbReference type="EMBL" id="KAJ7223276.1"/>
    </source>
</evidence>
<accession>A0AAD6YM51</accession>
<dbReference type="EMBL" id="JARJCW010000006">
    <property type="protein sequence ID" value="KAJ7223276.1"/>
    <property type="molecule type" value="Genomic_DNA"/>
</dbReference>
<sequence>MYIMIHNSPNLKFRVEHRRPAQSTNNIWRERSSTRLCRRVWPVIADSRTLGINLVVSVGELGWGLHAFVADSMQVRGGGGVTITGCAGDGLTGGKASGGGITKTVGLGLAQSHSDGAESHSGVLLIRGFNFWLAKLACASADWLVLGVGVDLGGVTHPRPAFRLASQFVGLASHGPSTKWLALTVRLPQPGMWDLPW</sequence>
<dbReference type="Proteomes" id="UP001219525">
    <property type="component" value="Unassembled WGS sequence"/>
</dbReference>
<protein>
    <submittedName>
        <fullName evidence="1">Uncharacterized protein</fullName>
    </submittedName>
</protein>